<proteinExistence type="predicted"/>
<evidence type="ECO:0000313" key="6">
    <source>
        <dbReference type="Proteomes" id="UP000732377"/>
    </source>
</evidence>
<dbReference type="GO" id="GO:0005304">
    <property type="term" value="F:L-valine transmembrane transporter activity"/>
    <property type="evidence" value="ECO:0007669"/>
    <property type="project" value="TreeGrafter"/>
</dbReference>
<keyword evidence="1" id="KW-0813">Transport</keyword>
<evidence type="ECO:0000256" key="2">
    <source>
        <dbReference type="ARBA" id="ARBA00022741"/>
    </source>
</evidence>
<gene>
    <name evidence="5" type="ORF">CWE10_05385</name>
</gene>
<dbReference type="SMART" id="SM00382">
    <property type="entry name" value="AAA"/>
    <property type="match status" value="1"/>
</dbReference>
<reference evidence="5" key="1">
    <citation type="submission" date="2017-11" db="EMBL/GenBank/DDBJ databases">
        <title>Three new genomes from thermophilic consortium.</title>
        <authorList>
            <person name="Quaggio R."/>
            <person name="Amgarten D."/>
            <person name="Setubal J.C."/>
        </authorList>
    </citation>
    <scope>NUCLEOTIDE SEQUENCE</scope>
    <source>
        <strain evidence="5">ZCTH01-B2</strain>
    </source>
</reference>
<dbReference type="Gene3D" id="3.40.50.300">
    <property type="entry name" value="P-loop containing nucleotide triphosphate hydrolases"/>
    <property type="match status" value="1"/>
</dbReference>
<dbReference type="GO" id="GO:0015808">
    <property type="term" value="P:L-alanine transport"/>
    <property type="evidence" value="ECO:0007669"/>
    <property type="project" value="TreeGrafter"/>
</dbReference>
<dbReference type="GO" id="GO:0015192">
    <property type="term" value="F:L-phenylalanine transmembrane transporter activity"/>
    <property type="evidence" value="ECO:0007669"/>
    <property type="project" value="TreeGrafter"/>
</dbReference>
<keyword evidence="3 5" id="KW-0067">ATP-binding</keyword>
<dbReference type="FunFam" id="3.40.50.300:FF:000421">
    <property type="entry name" value="Branched-chain amino acid ABC transporter ATP-binding protein"/>
    <property type="match status" value="1"/>
</dbReference>
<comment type="caution">
    <text evidence="5">The sequence shown here is derived from an EMBL/GenBank/DDBJ whole genome shotgun (WGS) entry which is preliminary data.</text>
</comment>
<dbReference type="RefSeq" id="WP_273378552.1">
    <property type="nucleotide sequence ID" value="NZ_PIUK01000033.1"/>
</dbReference>
<dbReference type="InterPro" id="IPR003439">
    <property type="entry name" value="ABC_transporter-like_ATP-bd"/>
</dbReference>
<dbReference type="GO" id="GO:0005524">
    <property type="term" value="F:ATP binding"/>
    <property type="evidence" value="ECO:0007669"/>
    <property type="project" value="UniProtKB-KW"/>
</dbReference>
<dbReference type="PROSITE" id="PS50893">
    <property type="entry name" value="ABC_TRANSPORTER_2"/>
    <property type="match status" value="1"/>
</dbReference>
<evidence type="ECO:0000259" key="4">
    <source>
        <dbReference type="PROSITE" id="PS50893"/>
    </source>
</evidence>
<dbReference type="InterPro" id="IPR003593">
    <property type="entry name" value="AAA+_ATPase"/>
</dbReference>
<protein>
    <submittedName>
        <fullName evidence="5">ABC transporter ATP-binding protein</fullName>
    </submittedName>
</protein>
<dbReference type="GO" id="GO:0005886">
    <property type="term" value="C:plasma membrane"/>
    <property type="evidence" value="ECO:0007669"/>
    <property type="project" value="TreeGrafter"/>
</dbReference>
<name>A0A953LDP0_SYMTR</name>
<dbReference type="GO" id="GO:0015188">
    <property type="term" value="F:L-isoleucine transmembrane transporter activity"/>
    <property type="evidence" value="ECO:0007669"/>
    <property type="project" value="TreeGrafter"/>
</dbReference>
<dbReference type="GO" id="GO:0042941">
    <property type="term" value="P:D-alanine transmembrane transport"/>
    <property type="evidence" value="ECO:0007669"/>
    <property type="project" value="TreeGrafter"/>
</dbReference>
<dbReference type="GO" id="GO:0016887">
    <property type="term" value="F:ATP hydrolysis activity"/>
    <property type="evidence" value="ECO:0007669"/>
    <property type="project" value="InterPro"/>
</dbReference>
<dbReference type="CDD" id="cd03219">
    <property type="entry name" value="ABC_Mj1267_LivG_branched"/>
    <property type="match status" value="1"/>
</dbReference>
<dbReference type="Pfam" id="PF12399">
    <property type="entry name" value="BCA_ABC_TP_C"/>
    <property type="match status" value="1"/>
</dbReference>
<dbReference type="Pfam" id="PF00005">
    <property type="entry name" value="ABC_tran"/>
    <property type="match status" value="1"/>
</dbReference>
<feature type="domain" description="ABC transporter" evidence="4">
    <location>
        <begin position="4"/>
        <end position="254"/>
    </location>
</feature>
<organism evidence="5 6">
    <name type="scientific">Symbiobacterium thermophilum</name>
    <dbReference type="NCBI Taxonomy" id="2734"/>
    <lineage>
        <taxon>Bacteria</taxon>
        <taxon>Bacillati</taxon>
        <taxon>Bacillota</taxon>
        <taxon>Clostridia</taxon>
        <taxon>Eubacteriales</taxon>
        <taxon>Symbiobacteriaceae</taxon>
        <taxon>Symbiobacterium</taxon>
    </lineage>
</organism>
<evidence type="ECO:0000313" key="5">
    <source>
        <dbReference type="EMBL" id="MBY6275645.1"/>
    </source>
</evidence>
<evidence type="ECO:0000256" key="3">
    <source>
        <dbReference type="ARBA" id="ARBA00022840"/>
    </source>
</evidence>
<dbReference type="PANTHER" id="PTHR45772">
    <property type="entry name" value="CONSERVED COMPONENT OF ABC TRANSPORTER FOR NATURAL AMINO ACIDS-RELATED"/>
    <property type="match status" value="1"/>
</dbReference>
<evidence type="ECO:0000256" key="1">
    <source>
        <dbReference type="ARBA" id="ARBA00022448"/>
    </source>
</evidence>
<dbReference type="EMBL" id="PIUK01000033">
    <property type="protein sequence ID" value="MBY6275645.1"/>
    <property type="molecule type" value="Genomic_DNA"/>
</dbReference>
<dbReference type="SUPFAM" id="SSF52540">
    <property type="entry name" value="P-loop containing nucleoside triphosphate hydrolases"/>
    <property type="match status" value="1"/>
</dbReference>
<dbReference type="InterPro" id="IPR032823">
    <property type="entry name" value="BCA_ABC_TP_C"/>
</dbReference>
<dbReference type="InterPro" id="IPR027417">
    <property type="entry name" value="P-loop_NTPase"/>
</dbReference>
<dbReference type="GO" id="GO:1903805">
    <property type="term" value="P:L-valine import across plasma membrane"/>
    <property type="evidence" value="ECO:0007669"/>
    <property type="project" value="TreeGrafter"/>
</dbReference>
<dbReference type="AlphaFoldDB" id="A0A953LDP0"/>
<dbReference type="PANTHER" id="PTHR45772:SF7">
    <property type="entry name" value="AMINO ACID ABC TRANSPORTER ATP-BINDING PROTEIN"/>
    <property type="match status" value="1"/>
</dbReference>
<sequence>MALLELRHVTMRFGGIVAVDRLDLAVEEGTIHGLIGPNGAGKSTVFNLISRFYDPAAGSIAFAGKDLLRVAPHDVIHCGIARTFQNVELFRGLTVLGNLLVGQHSRIRYGLLASALGDLIPAVRREEREAEERALEVLEFLGIAAYKDAYPHLLPYGIQKRVEFGRALVAQPRLLLLDEPAAGMNPQETLELAELIREVRDRYRATVLLVEHDMSLVMRICERITVMDFGRKIAEGTPAEVQSDPAVIRAYLGEEDDEEGAAHA</sequence>
<dbReference type="InterPro" id="IPR051120">
    <property type="entry name" value="ABC_AA/LPS_Transport"/>
</dbReference>
<dbReference type="Proteomes" id="UP000732377">
    <property type="component" value="Unassembled WGS sequence"/>
</dbReference>
<keyword evidence="2" id="KW-0547">Nucleotide-binding</keyword>
<dbReference type="GO" id="GO:1903806">
    <property type="term" value="P:L-isoleucine import across plasma membrane"/>
    <property type="evidence" value="ECO:0007669"/>
    <property type="project" value="TreeGrafter"/>
</dbReference>
<accession>A0A953LDP0</accession>